<evidence type="ECO:0000313" key="5">
    <source>
        <dbReference type="EMBL" id="GAA2268122.1"/>
    </source>
</evidence>
<dbReference type="InterPro" id="IPR036286">
    <property type="entry name" value="LexA/Signal_pep-like_sf"/>
</dbReference>
<comment type="caution">
    <text evidence="3">Lacks conserved residue(s) required for the propagation of feature annotation.</text>
</comment>
<dbReference type="PRINTS" id="PR00727">
    <property type="entry name" value="LEADERPTASE"/>
</dbReference>
<keyword evidence="3" id="KW-0812">Transmembrane</keyword>
<sequence>MSGVVEHTTPASAAAGRTGAVKRRSLVSVLHGLVIGLGFAAMIGGFVVIALNYRPYRVPTDSMSPTVLSGDTVLARTVNGGAVGRGDIVIFRDPQWGDQTMVKRVVAVGGDTVACCDSKLRLLVNGKPIDEPYVETSAMPGADFKTIVPVGRLFLLGDFRANSLDSRAHLDVASGTVPATDVTARVEATVWPYARFAVTKRTVAFDGLGAPLAARPGPVGPAMYAMAGGAGVVVLASAAGGIVSLARRLGRRSG</sequence>
<evidence type="ECO:0000256" key="1">
    <source>
        <dbReference type="ARBA" id="ARBA00004401"/>
    </source>
</evidence>
<feature type="transmembrane region" description="Helical" evidence="3">
    <location>
        <begin position="26"/>
        <end position="53"/>
    </location>
</feature>
<gene>
    <name evidence="5" type="ORF">GCM10010430_61670</name>
</gene>
<dbReference type="PANTHER" id="PTHR43390">
    <property type="entry name" value="SIGNAL PEPTIDASE I"/>
    <property type="match status" value="1"/>
</dbReference>
<dbReference type="NCBIfam" id="TIGR02227">
    <property type="entry name" value="sigpep_I_bact"/>
    <property type="match status" value="1"/>
</dbReference>
<evidence type="ECO:0000259" key="4">
    <source>
        <dbReference type="Pfam" id="PF10502"/>
    </source>
</evidence>
<dbReference type="InterPro" id="IPR000223">
    <property type="entry name" value="Pept_S26A_signal_pept_1"/>
</dbReference>
<keyword evidence="3" id="KW-0645">Protease</keyword>
<comment type="similarity">
    <text evidence="2 3">Belongs to the peptidase S26 family.</text>
</comment>
<dbReference type="EC" id="3.4.21.89" evidence="3"/>
<dbReference type="CDD" id="cd06530">
    <property type="entry name" value="S26_SPase_I"/>
    <property type="match status" value="1"/>
</dbReference>
<keyword evidence="6" id="KW-1185">Reference proteome</keyword>
<dbReference type="Pfam" id="PF10502">
    <property type="entry name" value="Peptidase_S26"/>
    <property type="match status" value="1"/>
</dbReference>
<comment type="catalytic activity">
    <reaction evidence="3">
        <text>Cleavage of hydrophobic, N-terminal signal or leader sequences from secreted and periplasmic proteins.</text>
        <dbReference type="EC" id="3.4.21.89"/>
    </reaction>
</comment>
<reference evidence="6" key="1">
    <citation type="journal article" date="2019" name="Int. J. Syst. Evol. Microbiol.">
        <title>The Global Catalogue of Microorganisms (GCM) 10K type strain sequencing project: providing services to taxonomists for standard genome sequencing and annotation.</title>
        <authorList>
            <consortium name="The Broad Institute Genomics Platform"/>
            <consortium name="The Broad Institute Genome Sequencing Center for Infectious Disease"/>
            <person name="Wu L."/>
            <person name="Ma J."/>
        </authorList>
    </citation>
    <scope>NUCLEOTIDE SEQUENCE [LARGE SCALE GENOMIC DNA]</scope>
    <source>
        <strain evidence="6">JCM 7356</strain>
    </source>
</reference>
<dbReference type="EMBL" id="BAAATR010000036">
    <property type="protein sequence ID" value="GAA2268122.1"/>
    <property type="molecule type" value="Genomic_DNA"/>
</dbReference>
<keyword evidence="3" id="KW-1133">Transmembrane helix</keyword>
<organism evidence="5 6">
    <name type="scientific">Kitasatospora cystarginea</name>
    <dbReference type="NCBI Taxonomy" id="58350"/>
    <lineage>
        <taxon>Bacteria</taxon>
        <taxon>Bacillati</taxon>
        <taxon>Actinomycetota</taxon>
        <taxon>Actinomycetes</taxon>
        <taxon>Kitasatosporales</taxon>
        <taxon>Streptomycetaceae</taxon>
        <taxon>Kitasatospora</taxon>
    </lineage>
</organism>
<dbReference type="InterPro" id="IPR019533">
    <property type="entry name" value="Peptidase_S26"/>
</dbReference>
<evidence type="ECO:0000256" key="3">
    <source>
        <dbReference type="RuleBase" id="RU362042"/>
    </source>
</evidence>
<keyword evidence="3" id="KW-0472">Membrane</keyword>
<dbReference type="Gene3D" id="2.10.109.10">
    <property type="entry name" value="Umud Fragment, subunit A"/>
    <property type="match status" value="1"/>
</dbReference>
<accession>A0ABP5RQG4</accession>
<protein>
    <recommendedName>
        <fullName evidence="3">Signal peptidase I</fullName>
        <ecNumber evidence="3">3.4.21.89</ecNumber>
    </recommendedName>
</protein>
<dbReference type="PANTHER" id="PTHR43390:SF1">
    <property type="entry name" value="CHLOROPLAST PROCESSING PEPTIDASE"/>
    <property type="match status" value="1"/>
</dbReference>
<dbReference type="SUPFAM" id="SSF51306">
    <property type="entry name" value="LexA/Signal peptidase"/>
    <property type="match status" value="1"/>
</dbReference>
<dbReference type="Proteomes" id="UP001500305">
    <property type="component" value="Unassembled WGS sequence"/>
</dbReference>
<name>A0ABP5RQG4_9ACTN</name>
<feature type="domain" description="Peptidase S26" evidence="4">
    <location>
        <begin position="39"/>
        <end position="191"/>
    </location>
</feature>
<proteinExistence type="inferred from homology"/>
<feature type="transmembrane region" description="Helical" evidence="3">
    <location>
        <begin position="222"/>
        <end position="246"/>
    </location>
</feature>
<evidence type="ECO:0000256" key="2">
    <source>
        <dbReference type="ARBA" id="ARBA00009370"/>
    </source>
</evidence>
<evidence type="ECO:0000313" key="6">
    <source>
        <dbReference type="Proteomes" id="UP001500305"/>
    </source>
</evidence>
<comment type="caution">
    <text evidence="5">The sequence shown here is derived from an EMBL/GenBank/DDBJ whole genome shotgun (WGS) entry which is preliminary data.</text>
</comment>
<keyword evidence="3" id="KW-0378">Hydrolase</keyword>
<comment type="subcellular location">
    <subcellularLocation>
        <location evidence="1">Cell membrane</location>
        <topology evidence="1">Single-pass type II membrane protein</topology>
    </subcellularLocation>
    <subcellularLocation>
        <location evidence="3">Membrane</location>
        <topology evidence="3">Single-pass type II membrane protein</topology>
    </subcellularLocation>
</comment>